<dbReference type="InterPro" id="IPR027417">
    <property type="entry name" value="P-loop_NTPase"/>
</dbReference>
<dbReference type="Gene3D" id="3.40.50.300">
    <property type="entry name" value="P-loop containing nucleotide triphosphate hydrolases"/>
    <property type="match status" value="1"/>
</dbReference>
<dbReference type="PANTHER" id="PTHR30050">
    <property type="entry name" value="CHROMOSOMAL REPLICATION INITIATOR PROTEIN DNAA"/>
    <property type="match status" value="1"/>
</dbReference>
<reference evidence="5" key="1">
    <citation type="journal article" date="2015" name="Nature">
        <title>Complex archaea that bridge the gap between prokaryotes and eukaryotes.</title>
        <authorList>
            <person name="Spang A."/>
            <person name="Saw J.H."/>
            <person name="Jorgensen S.L."/>
            <person name="Zaremba-Niedzwiedzka K."/>
            <person name="Martijn J."/>
            <person name="Lind A.E."/>
            <person name="van Eijk R."/>
            <person name="Schleper C."/>
            <person name="Guy L."/>
            <person name="Ettema T.J."/>
        </authorList>
    </citation>
    <scope>NUCLEOTIDE SEQUENCE</scope>
</reference>
<dbReference type="InterPro" id="IPR028350">
    <property type="entry name" value="DNAC/IstB-like"/>
</dbReference>
<proteinExistence type="inferred from homology"/>
<dbReference type="EMBL" id="LAZR01004639">
    <property type="protein sequence ID" value="KKN06835.1"/>
    <property type="molecule type" value="Genomic_DNA"/>
</dbReference>
<dbReference type="InterPro" id="IPR002611">
    <property type="entry name" value="IstB_ATP-bd"/>
</dbReference>
<evidence type="ECO:0000259" key="4">
    <source>
        <dbReference type="SMART" id="SM00382"/>
    </source>
</evidence>
<evidence type="ECO:0000256" key="3">
    <source>
        <dbReference type="ARBA" id="ARBA00022840"/>
    </source>
</evidence>
<dbReference type="Pfam" id="PF01695">
    <property type="entry name" value="IstB_IS21"/>
    <property type="match status" value="1"/>
</dbReference>
<protein>
    <recommendedName>
        <fullName evidence="4">AAA+ ATPase domain-containing protein</fullName>
    </recommendedName>
</protein>
<dbReference type="InterPro" id="IPR003593">
    <property type="entry name" value="AAA+_ATPase"/>
</dbReference>
<organism evidence="5">
    <name type="scientific">marine sediment metagenome</name>
    <dbReference type="NCBI Taxonomy" id="412755"/>
    <lineage>
        <taxon>unclassified sequences</taxon>
        <taxon>metagenomes</taxon>
        <taxon>ecological metagenomes</taxon>
    </lineage>
</organism>
<dbReference type="InterPro" id="IPR047661">
    <property type="entry name" value="IstB"/>
</dbReference>
<keyword evidence="3" id="KW-0067">ATP-binding</keyword>
<dbReference type="PANTHER" id="PTHR30050:SF4">
    <property type="entry name" value="ATP-BINDING PROTEIN RV3427C IN INSERTION SEQUENCE-RELATED"/>
    <property type="match status" value="1"/>
</dbReference>
<dbReference type="NCBIfam" id="NF038214">
    <property type="entry name" value="IS21_help_AAA"/>
    <property type="match status" value="1"/>
</dbReference>
<name>A0A0F9MHH1_9ZZZZ</name>
<dbReference type="GO" id="GO:0006260">
    <property type="term" value="P:DNA replication"/>
    <property type="evidence" value="ECO:0007669"/>
    <property type="project" value="TreeGrafter"/>
</dbReference>
<dbReference type="SMART" id="SM00382">
    <property type="entry name" value="AAA"/>
    <property type="match status" value="1"/>
</dbReference>
<gene>
    <name evidence="5" type="ORF">LCGC14_1073250</name>
</gene>
<evidence type="ECO:0000256" key="1">
    <source>
        <dbReference type="ARBA" id="ARBA00008059"/>
    </source>
</evidence>
<evidence type="ECO:0000313" key="5">
    <source>
        <dbReference type="EMBL" id="KKN06835.1"/>
    </source>
</evidence>
<dbReference type="AlphaFoldDB" id="A0A0F9MHH1"/>
<dbReference type="SUPFAM" id="SSF52540">
    <property type="entry name" value="P-loop containing nucleoside triphosphate hydrolases"/>
    <property type="match status" value="1"/>
</dbReference>
<comment type="caution">
    <text evidence="5">The sequence shown here is derived from an EMBL/GenBank/DDBJ whole genome shotgun (WGS) entry which is preliminary data.</text>
</comment>
<dbReference type="CDD" id="cd00009">
    <property type="entry name" value="AAA"/>
    <property type="match status" value="1"/>
</dbReference>
<comment type="similarity">
    <text evidence="1">Belongs to the IS21/IS1162 putative ATP-binding protein family.</text>
</comment>
<feature type="domain" description="AAA+ ATPase" evidence="4">
    <location>
        <begin position="103"/>
        <end position="235"/>
    </location>
</feature>
<dbReference type="GO" id="GO:0005524">
    <property type="term" value="F:ATP binding"/>
    <property type="evidence" value="ECO:0007669"/>
    <property type="project" value="UniProtKB-KW"/>
</dbReference>
<sequence>MLSPTEVKTRLKGNLKHLHMPTVRDCYEEQAEMARRESMSHEHYLFEVTEREIETRRQNRIARILRESKLPLEKSWDAFDRKRLPRKVNSQLGALLEGSFVDRNENILAFGNPGSGKTHLLCAIGQELIYRGRRVLFTTCSLLVQELLLAKRDLKLARILKRLSKFSPLIVDDLGYVQQDREEMEVLFTLLAERYERGSVMLTSNLPFSQWEKIFKDPMTTAAAIDRLVHHSIILELNVSSYRLEQSKKNKGNTSKSPEKGKNP</sequence>
<evidence type="ECO:0000256" key="2">
    <source>
        <dbReference type="ARBA" id="ARBA00022741"/>
    </source>
</evidence>
<accession>A0A0F9MHH1</accession>
<keyword evidence="2" id="KW-0547">Nucleotide-binding</keyword>
<dbReference type="PIRSF" id="PIRSF003073">
    <property type="entry name" value="DNAC_TnpB_IstB"/>
    <property type="match status" value="1"/>
</dbReference>